<dbReference type="InterPro" id="IPR036388">
    <property type="entry name" value="WH-like_DNA-bd_sf"/>
</dbReference>
<dbReference type="RefSeq" id="WP_331212520.1">
    <property type="nucleotide sequence ID" value="NZ_JAZGQK010000002.1"/>
</dbReference>
<proteinExistence type="predicted"/>
<keyword evidence="1" id="KW-0805">Transcription regulation</keyword>
<dbReference type="InterPro" id="IPR000835">
    <property type="entry name" value="HTH_MarR-typ"/>
</dbReference>
<dbReference type="PANTHER" id="PTHR33164">
    <property type="entry name" value="TRANSCRIPTIONAL REGULATOR, MARR FAMILY"/>
    <property type="match status" value="1"/>
</dbReference>
<accession>A0ABU7RLR3</accession>
<organism evidence="5 6">
    <name type="scientific">Plantactinospora sonchi</name>
    <dbReference type="NCBI Taxonomy" id="1544735"/>
    <lineage>
        <taxon>Bacteria</taxon>
        <taxon>Bacillati</taxon>
        <taxon>Actinomycetota</taxon>
        <taxon>Actinomycetes</taxon>
        <taxon>Micromonosporales</taxon>
        <taxon>Micromonosporaceae</taxon>
        <taxon>Plantactinospora</taxon>
    </lineage>
</organism>
<keyword evidence="6" id="KW-1185">Reference proteome</keyword>
<name>A0ABU7RLR3_9ACTN</name>
<evidence type="ECO:0000256" key="3">
    <source>
        <dbReference type="ARBA" id="ARBA00023163"/>
    </source>
</evidence>
<feature type="domain" description="HTH marR-type" evidence="4">
    <location>
        <begin position="9"/>
        <end position="141"/>
    </location>
</feature>
<comment type="caution">
    <text evidence="5">The sequence shown here is derived from an EMBL/GenBank/DDBJ whole genome shotgun (WGS) entry which is preliminary data.</text>
</comment>
<dbReference type="PRINTS" id="PR00598">
    <property type="entry name" value="HTHMARR"/>
</dbReference>
<evidence type="ECO:0000313" key="6">
    <source>
        <dbReference type="Proteomes" id="UP001332243"/>
    </source>
</evidence>
<dbReference type="PROSITE" id="PS50995">
    <property type="entry name" value="HTH_MARR_2"/>
    <property type="match status" value="1"/>
</dbReference>
<reference evidence="5 6" key="1">
    <citation type="submission" date="2024-01" db="EMBL/GenBank/DDBJ databases">
        <title>Genome insights into Plantactinospora sonchi sp. nov.</title>
        <authorList>
            <person name="Wang L."/>
        </authorList>
    </citation>
    <scope>NUCLEOTIDE SEQUENCE [LARGE SCALE GENOMIC DNA]</scope>
    <source>
        <strain evidence="5 6">NEAU-QY2</strain>
    </source>
</reference>
<dbReference type="EMBL" id="JAZGQK010000002">
    <property type="protein sequence ID" value="MEE6257406.1"/>
    <property type="molecule type" value="Genomic_DNA"/>
</dbReference>
<evidence type="ECO:0000256" key="2">
    <source>
        <dbReference type="ARBA" id="ARBA00023125"/>
    </source>
</evidence>
<gene>
    <name evidence="5" type="ORF">V1633_02745</name>
</gene>
<dbReference type="Proteomes" id="UP001332243">
    <property type="component" value="Unassembled WGS sequence"/>
</dbReference>
<dbReference type="Gene3D" id="1.10.10.10">
    <property type="entry name" value="Winged helix-like DNA-binding domain superfamily/Winged helix DNA-binding domain"/>
    <property type="match status" value="1"/>
</dbReference>
<dbReference type="InterPro" id="IPR036390">
    <property type="entry name" value="WH_DNA-bd_sf"/>
</dbReference>
<dbReference type="SUPFAM" id="SSF46785">
    <property type="entry name" value="Winged helix' DNA-binding domain"/>
    <property type="match status" value="1"/>
</dbReference>
<evidence type="ECO:0000313" key="5">
    <source>
        <dbReference type="EMBL" id="MEE6257406.1"/>
    </source>
</evidence>
<dbReference type="Pfam" id="PF12802">
    <property type="entry name" value="MarR_2"/>
    <property type="match status" value="1"/>
</dbReference>
<protein>
    <submittedName>
        <fullName evidence="5">MarR family winged helix-turn-helix transcriptional regulator</fullName>
    </submittedName>
</protein>
<dbReference type="PANTHER" id="PTHR33164:SF64">
    <property type="entry name" value="TRANSCRIPTIONAL REGULATOR SLYA"/>
    <property type="match status" value="1"/>
</dbReference>
<dbReference type="SMART" id="SM00347">
    <property type="entry name" value="HTH_MARR"/>
    <property type="match status" value="1"/>
</dbReference>
<evidence type="ECO:0000256" key="1">
    <source>
        <dbReference type="ARBA" id="ARBA00023015"/>
    </source>
</evidence>
<evidence type="ECO:0000259" key="4">
    <source>
        <dbReference type="PROSITE" id="PS50995"/>
    </source>
</evidence>
<dbReference type="InterPro" id="IPR039422">
    <property type="entry name" value="MarR/SlyA-like"/>
</dbReference>
<sequence length="151" mass="16659">MTRGARPETERLGLLLARHGAIANSRLRQALSSIALSPRHGITLTHLAGTGSMTQQRLLDVLRVDPSVLVTLLNELENEGLVQRRRDPADRRRHIVEITPAGSAVLKQVETAVDHVERDLFADLDAEQLGQLHSLLNRVRTSVNDPACVED</sequence>
<keyword evidence="3" id="KW-0804">Transcription</keyword>
<keyword evidence="2" id="KW-0238">DNA-binding</keyword>